<dbReference type="InterPro" id="IPR036034">
    <property type="entry name" value="PDZ_sf"/>
</dbReference>
<dbReference type="Pfam" id="PF05580">
    <property type="entry name" value="Peptidase_S55"/>
    <property type="match status" value="1"/>
</dbReference>
<feature type="domain" description="Peptidase S55" evidence="1">
    <location>
        <begin position="147"/>
        <end position="377"/>
    </location>
</feature>
<dbReference type="SUPFAM" id="SSF50156">
    <property type="entry name" value="PDZ domain-like"/>
    <property type="match status" value="1"/>
</dbReference>
<organism evidence="2 3">
    <name type="scientific">Clostridium collagenovorans DSM 3089</name>
    <dbReference type="NCBI Taxonomy" id="1121306"/>
    <lineage>
        <taxon>Bacteria</taxon>
        <taxon>Bacillati</taxon>
        <taxon>Bacillota</taxon>
        <taxon>Clostridia</taxon>
        <taxon>Eubacteriales</taxon>
        <taxon>Clostridiaceae</taxon>
        <taxon>Clostridium</taxon>
    </lineage>
</organism>
<dbReference type="InterPro" id="IPR009003">
    <property type="entry name" value="Peptidase_S1_PA"/>
</dbReference>
<dbReference type="InterPro" id="IPR008763">
    <property type="entry name" value="Peptidase_S55"/>
</dbReference>
<proteinExistence type="predicted"/>
<dbReference type="EMBL" id="FQXP01000003">
    <property type="protein sequence ID" value="SHH45868.1"/>
    <property type="molecule type" value="Genomic_DNA"/>
</dbReference>
<dbReference type="SMART" id="SM00228">
    <property type="entry name" value="PDZ"/>
    <property type="match status" value="1"/>
</dbReference>
<accession>A0A1M5T5A2</accession>
<dbReference type="RefSeq" id="WP_072829606.1">
    <property type="nucleotide sequence ID" value="NZ_FQXP01000003.1"/>
</dbReference>
<dbReference type="InterPro" id="IPR001478">
    <property type="entry name" value="PDZ"/>
</dbReference>
<evidence type="ECO:0000313" key="2">
    <source>
        <dbReference type="EMBL" id="SHH45868.1"/>
    </source>
</evidence>
<sequence length="377" mass="41260">MKRKNKLHKIIKPTMLIFLFLVCSLISTNLISGKIEGKGYSFLDNVLGTKEVYAVNRRSDEKDKLKVYLGGSPLGIKLNTEGVLVVGLSDVKTEKGEDISPGAMAGIEIGDSIIKVNNKEILSAEDLSEMININKGEKLNILVRHKEEVQERVLTPIKSSDNKFKIGLWVRDCTTGIGTLSFYEETSNIYGALGHAITDVDTGNLMTVRDGKIVSSNIISVKKGEKGNPGELKGIFVDDTNKLGNIESNNECGIFGVANEEILNKIGEPIEIALKDEVKVGKAEIVTTVDGKTPERYEVMVEKVLRQDESNSKSMVIKIVDERLLNKTGGIVQGMSGSPIIQDGKLIGAVTHVLVNKPDVGYGVYIEWMLKEAEILK</sequence>
<reference evidence="2 3" key="1">
    <citation type="submission" date="2016-11" db="EMBL/GenBank/DDBJ databases">
        <authorList>
            <person name="Jaros S."/>
            <person name="Januszkiewicz K."/>
            <person name="Wedrychowicz H."/>
        </authorList>
    </citation>
    <scope>NUCLEOTIDE SEQUENCE [LARGE SCALE GENOMIC DNA]</scope>
    <source>
        <strain evidence="2 3">DSM 3089</strain>
    </source>
</reference>
<evidence type="ECO:0000313" key="3">
    <source>
        <dbReference type="Proteomes" id="UP000184526"/>
    </source>
</evidence>
<dbReference type="Proteomes" id="UP000184526">
    <property type="component" value="Unassembled WGS sequence"/>
</dbReference>
<dbReference type="NCBIfam" id="TIGR02860">
    <property type="entry name" value="spore_IV_B"/>
    <property type="match status" value="1"/>
</dbReference>
<gene>
    <name evidence="2" type="ORF">SAMN02745196_00439</name>
</gene>
<keyword evidence="3" id="KW-1185">Reference proteome</keyword>
<dbReference type="SUPFAM" id="SSF50494">
    <property type="entry name" value="Trypsin-like serine proteases"/>
    <property type="match status" value="1"/>
</dbReference>
<dbReference type="STRING" id="1121306.SAMN02745196_00439"/>
<dbReference type="InterPro" id="IPR014219">
    <property type="entry name" value="SpoIVB"/>
</dbReference>
<evidence type="ECO:0000259" key="1">
    <source>
        <dbReference type="PROSITE" id="PS51494"/>
    </source>
</evidence>
<dbReference type="Gene3D" id="2.30.42.10">
    <property type="match status" value="1"/>
</dbReference>
<dbReference type="InterPro" id="IPR041489">
    <property type="entry name" value="PDZ_6"/>
</dbReference>
<protein>
    <submittedName>
        <fullName evidence="2">Stage IV sporulation protein B</fullName>
    </submittedName>
</protein>
<dbReference type="Pfam" id="PF17820">
    <property type="entry name" value="PDZ_6"/>
    <property type="match status" value="1"/>
</dbReference>
<dbReference type="PROSITE" id="PS51494">
    <property type="entry name" value="SPOIVB"/>
    <property type="match status" value="1"/>
</dbReference>
<name>A0A1M5T5A2_9CLOT</name>
<dbReference type="OrthoDB" id="9765242at2"/>
<dbReference type="AlphaFoldDB" id="A0A1M5T5A2"/>